<dbReference type="Proteomes" id="UP000241010">
    <property type="component" value="Unassembled WGS sequence"/>
</dbReference>
<evidence type="ECO:0000256" key="1">
    <source>
        <dbReference type="SAM" id="MobiDB-lite"/>
    </source>
</evidence>
<feature type="region of interest" description="Disordered" evidence="1">
    <location>
        <begin position="41"/>
        <end position="60"/>
    </location>
</feature>
<dbReference type="AlphaFoldDB" id="A0A2T4JXK1"/>
<dbReference type="EMBL" id="PZKG01000021">
    <property type="protein sequence ID" value="PTE22483.1"/>
    <property type="molecule type" value="Genomic_DNA"/>
</dbReference>
<proteinExistence type="predicted"/>
<organism evidence="2 3">
    <name type="scientific">Cereibacter changlensis JA139</name>
    <dbReference type="NCBI Taxonomy" id="1188249"/>
    <lineage>
        <taxon>Bacteria</taxon>
        <taxon>Pseudomonadati</taxon>
        <taxon>Pseudomonadota</taxon>
        <taxon>Alphaproteobacteria</taxon>
        <taxon>Rhodobacterales</taxon>
        <taxon>Paracoccaceae</taxon>
        <taxon>Cereibacter</taxon>
    </lineage>
</organism>
<sequence length="60" mass="6763">MSLHRPNRTPIPVVTPETAPPFIPIPPENISAISWRRRRRHLLHHPRSGAATARASTPSR</sequence>
<comment type="caution">
    <text evidence="2">The sequence shown here is derived from an EMBL/GenBank/DDBJ whole genome shotgun (WGS) entry which is preliminary data.</text>
</comment>
<name>A0A2T4JXK1_9RHOB</name>
<reference evidence="2 3" key="1">
    <citation type="submission" date="2018-03" db="EMBL/GenBank/DDBJ databases">
        <title>Cereibacter changlensis.</title>
        <authorList>
            <person name="Meyer T.E."/>
            <person name="Miller S."/>
            <person name="Lodha T."/>
            <person name="Gandham S."/>
            <person name="Chintalapati S."/>
            <person name="Chintalapati V.R."/>
        </authorList>
    </citation>
    <scope>NUCLEOTIDE SEQUENCE [LARGE SCALE GENOMIC DNA]</scope>
    <source>
        <strain evidence="2 3">JA139</strain>
    </source>
</reference>
<protein>
    <submittedName>
        <fullName evidence="2">Uncharacterized protein</fullName>
    </submittedName>
</protein>
<evidence type="ECO:0000313" key="2">
    <source>
        <dbReference type="EMBL" id="PTE22483.1"/>
    </source>
</evidence>
<evidence type="ECO:0000313" key="3">
    <source>
        <dbReference type="Proteomes" id="UP000241010"/>
    </source>
</evidence>
<accession>A0A2T4JXK1</accession>
<gene>
    <name evidence="2" type="ORF">C5F48_06890</name>
</gene>
<feature type="region of interest" description="Disordered" evidence="1">
    <location>
        <begin position="1"/>
        <end position="25"/>
    </location>
</feature>
<keyword evidence="3" id="KW-1185">Reference proteome</keyword>